<dbReference type="AlphaFoldDB" id="A0A9E4NNH8"/>
<evidence type="ECO:0000313" key="3">
    <source>
        <dbReference type="Proteomes" id="UP000886674"/>
    </source>
</evidence>
<dbReference type="EMBL" id="JAEPCR010000084">
    <property type="protein sequence ID" value="MCG7979775.1"/>
    <property type="molecule type" value="Genomic_DNA"/>
</dbReference>
<sequence>MKRIITLLIFLAIANSAIAGEPQREKGISAHALPKRVADISGQPWGLQVSYAPYLKSEPGQPYLQSVKDVLAYVEKQEKSVVENGLWVVTTHPSAYSEQETKFFEKLKMELPKHNIPLFWARGSELKNGFKSY</sequence>
<evidence type="ECO:0000256" key="1">
    <source>
        <dbReference type="SAM" id="SignalP"/>
    </source>
</evidence>
<name>A0A9E4NNH8_9GAMM</name>
<comment type="caution">
    <text evidence="2">The sequence shown here is derived from an EMBL/GenBank/DDBJ whole genome shotgun (WGS) entry which is preliminary data.</text>
</comment>
<gene>
    <name evidence="2" type="ORF">JAY77_16720</name>
</gene>
<proteinExistence type="predicted"/>
<feature type="signal peptide" evidence="1">
    <location>
        <begin position="1"/>
        <end position="19"/>
    </location>
</feature>
<accession>A0A9E4NNH8</accession>
<keyword evidence="1" id="KW-0732">Signal</keyword>
<reference evidence="2" key="1">
    <citation type="journal article" date="2021" name="Proc. Natl. Acad. Sci. U.S.A.">
        <title>Global biogeography of chemosynthetic symbionts reveals both localized and globally distributed symbiont groups. .</title>
        <authorList>
            <person name="Osvatic J.T."/>
            <person name="Wilkins L.G.E."/>
            <person name="Leibrecht L."/>
            <person name="Leray M."/>
            <person name="Zauner S."/>
            <person name="Polzin J."/>
            <person name="Camacho Y."/>
            <person name="Gros O."/>
            <person name="van Gils J.A."/>
            <person name="Eisen J.A."/>
            <person name="Petersen J.M."/>
            <person name="Yuen B."/>
        </authorList>
    </citation>
    <scope>NUCLEOTIDE SEQUENCE</scope>
    <source>
        <strain evidence="2">MAGclacostrist055</strain>
    </source>
</reference>
<dbReference type="Proteomes" id="UP000886674">
    <property type="component" value="Unassembled WGS sequence"/>
</dbReference>
<evidence type="ECO:0000313" key="2">
    <source>
        <dbReference type="EMBL" id="MCG7979775.1"/>
    </source>
</evidence>
<protein>
    <submittedName>
        <fullName evidence="2">Uncharacterized protein</fullName>
    </submittedName>
</protein>
<feature type="chain" id="PRO_5039593500" evidence="1">
    <location>
        <begin position="20"/>
        <end position="133"/>
    </location>
</feature>
<organism evidence="2 3">
    <name type="scientific">Candidatus Thiodiazotropha taylori</name>
    <dbReference type="NCBI Taxonomy" id="2792791"/>
    <lineage>
        <taxon>Bacteria</taxon>
        <taxon>Pseudomonadati</taxon>
        <taxon>Pseudomonadota</taxon>
        <taxon>Gammaproteobacteria</taxon>
        <taxon>Chromatiales</taxon>
        <taxon>Sedimenticolaceae</taxon>
        <taxon>Candidatus Thiodiazotropha</taxon>
    </lineage>
</organism>